<keyword evidence="2" id="KW-0694">RNA-binding</keyword>
<dbReference type="EMBL" id="JAVDRF010000001">
    <property type="protein sequence ID" value="MDR6534939.1"/>
    <property type="molecule type" value="Genomic_DNA"/>
</dbReference>
<proteinExistence type="predicted"/>
<name>A0ABU1N924_9BURK</name>
<evidence type="ECO:0000259" key="5">
    <source>
        <dbReference type="SMART" id="SM00945"/>
    </source>
</evidence>
<keyword evidence="3" id="KW-0143">Chaperone</keyword>
<dbReference type="InterPro" id="IPR023529">
    <property type="entry name" value="ProQ"/>
</dbReference>
<dbReference type="Gene3D" id="1.10.1710.10">
    <property type="entry name" value="ProQ/FinO domain"/>
    <property type="match status" value="1"/>
</dbReference>
<keyword evidence="7" id="KW-1185">Reference proteome</keyword>
<reference evidence="6 7" key="1">
    <citation type="submission" date="2023-07" db="EMBL/GenBank/DDBJ databases">
        <title>Sorghum-associated microbial communities from plants grown in Nebraska, USA.</title>
        <authorList>
            <person name="Schachtman D."/>
        </authorList>
    </citation>
    <scope>NUCLEOTIDE SEQUENCE [LARGE SCALE GENOMIC DNA]</scope>
    <source>
        <strain evidence="6 7">DS1781</strain>
    </source>
</reference>
<feature type="region of interest" description="Disordered" evidence="4">
    <location>
        <begin position="1"/>
        <end position="49"/>
    </location>
</feature>
<dbReference type="Proteomes" id="UP001184230">
    <property type="component" value="Unassembled WGS sequence"/>
</dbReference>
<evidence type="ECO:0000256" key="3">
    <source>
        <dbReference type="ARBA" id="ARBA00023186"/>
    </source>
</evidence>
<feature type="compositionally biased region" description="Low complexity" evidence="4">
    <location>
        <begin position="1"/>
        <end position="29"/>
    </location>
</feature>
<dbReference type="RefSeq" id="WP_309898536.1">
    <property type="nucleotide sequence ID" value="NZ_JAVDRF010000001.1"/>
</dbReference>
<gene>
    <name evidence="6" type="ORF">J2739_000699</name>
</gene>
<dbReference type="Pfam" id="PF04352">
    <property type="entry name" value="ProQ"/>
    <property type="match status" value="1"/>
</dbReference>
<dbReference type="PANTHER" id="PTHR38106">
    <property type="entry name" value="RNA CHAPERONE PROQ"/>
    <property type="match status" value="1"/>
</dbReference>
<sequence>MSSNTADTDTASSPQPAAPKTTKGAPAARAPRHAAKAPQQHQPARQRKTHPVLERLFELYPRLFGARFLPLKLGVFEDLLTLHPDDFKREDLKIALGLHARSTRYLEAVAAGKQRHDLNGEPVEPVAPEHVHHAILEVFRRRQARTNEDLRPQLRARLVEAIDASGLSREDYMLIVRSNDETANAVLDEAFAELGARNAKREALRRAFEASGRSVAEFAEMYGMDPAEVKRTLARAKPPSGTSDPA</sequence>
<protein>
    <submittedName>
        <fullName evidence="6">SRNA-binding protein</fullName>
    </submittedName>
</protein>
<comment type="caution">
    <text evidence="6">The sequence shown here is derived from an EMBL/GenBank/DDBJ whole genome shotgun (WGS) entry which is preliminary data.</text>
</comment>
<dbReference type="SUPFAM" id="SSF48657">
    <property type="entry name" value="FinO-like"/>
    <property type="match status" value="1"/>
</dbReference>
<evidence type="ECO:0000256" key="1">
    <source>
        <dbReference type="ARBA" id="ARBA00022490"/>
    </source>
</evidence>
<feature type="domain" description="ProQ/FinO" evidence="5">
    <location>
        <begin position="44"/>
        <end position="154"/>
    </location>
</feature>
<evidence type="ECO:0000256" key="4">
    <source>
        <dbReference type="SAM" id="MobiDB-lite"/>
    </source>
</evidence>
<accession>A0ABU1N924</accession>
<keyword evidence="1" id="KW-0963">Cytoplasm</keyword>
<dbReference type="SMART" id="SM00945">
    <property type="entry name" value="ProQ"/>
    <property type="match status" value="1"/>
</dbReference>
<organism evidence="6 7">
    <name type="scientific">Variovorax soli</name>
    <dbReference type="NCBI Taxonomy" id="376815"/>
    <lineage>
        <taxon>Bacteria</taxon>
        <taxon>Pseudomonadati</taxon>
        <taxon>Pseudomonadota</taxon>
        <taxon>Betaproteobacteria</taxon>
        <taxon>Burkholderiales</taxon>
        <taxon>Comamonadaceae</taxon>
        <taxon>Variovorax</taxon>
    </lineage>
</organism>
<dbReference type="InterPro" id="IPR016103">
    <property type="entry name" value="ProQ/FinO"/>
</dbReference>
<evidence type="ECO:0000256" key="2">
    <source>
        <dbReference type="ARBA" id="ARBA00022884"/>
    </source>
</evidence>
<evidence type="ECO:0000313" key="6">
    <source>
        <dbReference type="EMBL" id="MDR6534939.1"/>
    </source>
</evidence>
<dbReference type="InterPro" id="IPR036442">
    <property type="entry name" value="ProQ/FinO_sf"/>
</dbReference>
<evidence type="ECO:0000313" key="7">
    <source>
        <dbReference type="Proteomes" id="UP001184230"/>
    </source>
</evidence>
<dbReference type="PANTHER" id="PTHR38106:SF1">
    <property type="entry name" value="RNA CHAPERONE PROQ"/>
    <property type="match status" value="1"/>
</dbReference>